<feature type="chain" id="PRO_5002694677" description="Glycoside hydrolase family 5 domain-containing protein" evidence="1">
    <location>
        <begin position="27"/>
        <end position="413"/>
    </location>
</feature>
<evidence type="ECO:0008006" key="4">
    <source>
        <dbReference type="Google" id="ProtNLM"/>
    </source>
</evidence>
<dbReference type="Proteomes" id="UP000004947">
    <property type="component" value="Unassembled WGS sequence"/>
</dbReference>
<sequence>MKAKTLYFMRYYFLIFTLSMMSGLNADTSKKRDFEKLSLLKPSELQSIPSKWQNRIGTSLAAPKYHFTNKPILIEGVKKTKDLGYELIKLFIPELKISHDGNALDYFYNSDWELKQGMTLKEVISHEYFQKTFSSGLKVFALDCVHSWEAFKHGDPTVTEKSIENEMYEAVIYLLKKYKNQDVTFIIQNWEGDWMMRAAFDEWVTIGVPKNWREKSNLLTKWLMARQKGVDRARSEIKRSKCKVFHAVEVNKVFDAKKGVPTVASHILPKIKIDMVSWSAYDGIKYGHDDGSLMHEGIGYLKKQMSPSEYMNGKRIVYIGEIGLKENDQQANSMKKTKELWDTWMAVYMYHDVPFIFQWALYDNELLRHDPQLKPSKVYKNEDMKGMWLIRADGTKSYTQKYFDAFLGKASAN</sequence>
<protein>
    <recommendedName>
        <fullName evidence="4">Glycoside hydrolase family 5 domain-containing protein</fullName>
    </recommendedName>
</protein>
<accession>A6DQW1</accession>
<organism evidence="2 3">
    <name type="scientific">Lentisphaera araneosa HTCC2155</name>
    <dbReference type="NCBI Taxonomy" id="313628"/>
    <lineage>
        <taxon>Bacteria</taxon>
        <taxon>Pseudomonadati</taxon>
        <taxon>Lentisphaerota</taxon>
        <taxon>Lentisphaeria</taxon>
        <taxon>Lentisphaerales</taxon>
        <taxon>Lentisphaeraceae</taxon>
        <taxon>Lentisphaera</taxon>
    </lineage>
</organism>
<keyword evidence="1" id="KW-0732">Signal</keyword>
<evidence type="ECO:0000256" key="1">
    <source>
        <dbReference type="SAM" id="SignalP"/>
    </source>
</evidence>
<reference evidence="2 3" key="1">
    <citation type="journal article" date="2010" name="J. Bacteriol.">
        <title>Genome sequence of Lentisphaera araneosa HTCC2155T, the type species of the order Lentisphaerales in the phylum Lentisphaerae.</title>
        <authorList>
            <person name="Thrash J.C."/>
            <person name="Cho J.C."/>
            <person name="Vergin K.L."/>
            <person name="Morris R.M."/>
            <person name="Giovannoni S.J."/>
        </authorList>
    </citation>
    <scope>NUCLEOTIDE SEQUENCE [LARGE SCALE GENOMIC DNA]</scope>
    <source>
        <strain evidence="2 3">HTCC2155</strain>
    </source>
</reference>
<name>A6DQW1_9BACT</name>
<dbReference type="STRING" id="313628.LNTAR_19477"/>
<feature type="signal peptide" evidence="1">
    <location>
        <begin position="1"/>
        <end position="26"/>
    </location>
</feature>
<proteinExistence type="predicted"/>
<keyword evidence="3" id="KW-1185">Reference proteome</keyword>
<dbReference type="EMBL" id="ABCK01000021">
    <property type="protein sequence ID" value="EDM26011.1"/>
    <property type="molecule type" value="Genomic_DNA"/>
</dbReference>
<evidence type="ECO:0000313" key="2">
    <source>
        <dbReference type="EMBL" id="EDM26011.1"/>
    </source>
</evidence>
<dbReference type="AlphaFoldDB" id="A6DQW1"/>
<gene>
    <name evidence="2" type="ORF">LNTAR_19477</name>
</gene>
<comment type="caution">
    <text evidence="2">The sequence shown here is derived from an EMBL/GenBank/DDBJ whole genome shotgun (WGS) entry which is preliminary data.</text>
</comment>
<evidence type="ECO:0000313" key="3">
    <source>
        <dbReference type="Proteomes" id="UP000004947"/>
    </source>
</evidence>